<organism evidence="5 6">
    <name type="scientific">Chitinophaga caseinilytica</name>
    <dbReference type="NCBI Taxonomy" id="2267521"/>
    <lineage>
        <taxon>Bacteria</taxon>
        <taxon>Pseudomonadati</taxon>
        <taxon>Bacteroidota</taxon>
        <taxon>Chitinophagia</taxon>
        <taxon>Chitinophagales</taxon>
        <taxon>Chitinophagaceae</taxon>
        <taxon>Chitinophaga</taxon>
    </lineage>
</organism>
<keyword evidence="6" id="KW-1185">Reference proteome</keyword>
<reference evidence="5 6" key="1">
    <citation type="submission" date="2024-03" db="EMBL/GenBank/DDBJ databases">
        <title>Chitinophaga caseinilytica sp. nov., a casein hydrolysing bacterium isolated from forest soil.</title>
        <authorList>
            <person name="Lee D.S."/>
            <person name="Han D.M."/>
            <person name="Baek J.H."/>
            <person name="Choi D.G."/>
            <person name="Jeon J.H."/>
            <person name="Jeon C.O."/>
        </authorList>
    </citation>
    <scope>NUCLEOTIDE SEQUENCE [LARGE SCALE GENOMIC DNA]</scope>
    <source>
        <strain evidence="5 6">KACC 19118</strain>
    </source>
</reference>
<accession>A0ABZ2Z9B3</accession>
<feature type="domain" description="Calx-beta" evidence="4">
    <location>
        <begin position="3188"/>
        <end position="3287"/>
    </location>
</feature>
<feature type="domain" description="Calx-beta" evidence="4">
    <location>
        <begin position="3308"/>
        <end position="3410"/>
    </location>
</feature>
<evidence type="ECO:0000256" key="2">
    <source>
        <dbReference type="ARBA" id="ARBA00022737"/>
    </source>
</evidence>
<dbReference type="InterPro" id="IPR003644">
    <property type="entry name" value="Calx_beta"/>
</dbReference>
<sequence>MAIDPIKIKGNTIVDNDRKFRVELRPLTCSPHLTIGPNNVVEYTIIDDDENRVFLEPVSTAVREGEKVRVKVKVTGITPLASDLTVALTKPAVGEPAAETTDYSGIPSSVTIPAGQWEAFFDMTATADRILEEKEKIDIEATAVFPTKTSTHKVTLTIIDTTGLNPDNRIITLAVPQGKEGETVAVKASLPVGVTTEKPITVNIDLLAGDPTNTADASDVSTMPASITIPAYGNSEEHSMYLEEDFVMEDFYEYWNFEGSASDHDGAFTVMPGTLIIEDSPMGRELNVLLMTPTLSRENGSQVTILFEMTGFAVAPPGGLRFPIQIKVVDPATDADINDIAYTGNFEVEILENESYGEYTFTIPNDPVWLEGMEKLYLTGSKLGFTFLNDVMVRIVDETAADPDNLRLIVEAPANVKEGNTGTITARLAKPTLKHKGAVQVDLTFDNSTAIPSDYTLPDTKIIIPQGDNGASITMTAVADALIEPADTLKIVGSATIALTPAVSDTAKIAILDPPSTKIKFTATPLTLTEGPGGVTVTASLEYGTAAADIPITLKIGSGSTAEAADFTTTPASIKIPAGSQSGTFTIYATDDQLLEVQESLELSGESTGYTFEGLTFQITDLQNGNVNNKKISIQPQAATLNENGDLTVWVRLPSGIKTSTAITVNLGRGAASSTDLQTSEYNMPASVIIPAMGNEISFTLHANTDNVLEADELLEIEGTATVWGTAQTGKGNVTIKDVRTVGMKQLVVTGPTEVTEGFTGNWRIALPAGVTAETPIVVNIAVATVGNTTTGADFTGGYPVSATIPKGQPYIDVPFVAKADNIVEGMERLEMTLSSTDGFTFTQQIGMNVKDTDPAGFQIRLTAGATTLNEGAATLITATLDGFTATSAIDVVLSAHSSSTATVTDDYDPLGTIHINAGASSGTFTLQTKSDLLLEPDELIAVRGTSTYTVVGEDITIKDVTGTNANKTLSLTPVTASVNEGGQQKMTVSLPTGIKTTQPITVTITKGAGSAATITASDYTMPATVVIPAMGNGVQFDLDANTDGIIEPAELLQVSVSGTVFGFATSDVSDITINDVSNKQITVTGPATVAEGGNITWRFALPSGVTSTSDINIALALDPTSTATLADLTAMPTLKITAGQPFGEIIFNAKADQLIESTESLKFTPSASGGFTFTQPVSFTITDNDLAAAGIALSFAPSPVAEGGSTVIKATLTGGVKSAGNITVTLAKSATSTLSDDEHGTLGNIVIAAGDTEGTLTLTTTTDLLLEPTETLVITGAATSAIPVTGATLNVTDATGTLANKTLQISPLTATLLEGSDLEITVGLPANIITTQDITVTLTKGAGSAASLTSTDYSFPATVLIEAGKNNAKFILHANTDGQIEAAELLELKANASVFGNNSTATSQITITDVSNKHITVTGPATVAEGNNITWRFALPSGVTATSDINITLTRNSASTATMADLGALPVLKIAAGQPFGEIIFTAPADQLIEPGETMIFDAAATGFTFSQPVTFSISDSDLAAAGITLSATPATVAEGGSSVIKATLTGGVTSAGSITVALAKNGASTLGDAEHGALGNITIAAGATEGTVTVTTNTDAVLEPTETLVIGGSATSSIPVTGTTLSVTDATATNANKTISLTPATATIVESGKVTMTVSLPAGITTAGPITINLAKGAGSSASLTASDYSFPASVTIDAGGDSKTFDVTAVADALIEAPELLELTATATVYGYTSSDVSNITITDVSNKHITVSGPATVAEGSAITWRFELPAGVTATSDINISLTADPGSTASLADLTGIPSLKILAGAPYADITFTAKADQLIEAAETLVLNPSTISGFTFSQPVTFSITDGDLSAAGITLSATPAGVAEGGSTVIKATLTGGVKAADDVVVTLSKDGASTLGNTEHGALGTITIPAGSTEGTFTLTTNTDLLLETTETLVLAGTATNSIPVTGITVTVTDATGTTANKTLQLTPATATVAEGGKVTMTIALPANIITTQAITVTLTKGAGSSASLTASDYSFPATVTIDANTNSKTFDVSALTDGNIEANETLELNVAGTVFGFASTAVSNITITDVSNKTISVSGPATVAEGGSIVYRFSLPSGVTAATDINITLTADAASTATLADLTALPVVKIPAGQPFVDVTFAAKADLQIEPTETLTLNPSAAGFTFAQPVTFTITDGDLAAAGIQLSAAPATIAEGAGTVIKATLTGGVTAKDKIVITLTKDGASTLGNSEHGALGTIEINGGDTEGTFTLTTNADLLLEPTETLVLGGTASPAIPVSPVTVSVTDATGTNANKTLQLTPATATIMEGGKVTMTVALPAGIQSTQAIVVALTRGAGSSASLAAGEYSFPATVTIDPMTNSATFDVEAIADGNIESPELLELVAGGTVFGFASTDKSAITITDVSNKHITVTGPATVAEGSSITYRFSLPAGVTASSDINIGLAVDAAATATLADLTGLPVVKIPAGQPFVDVTFTAKADGLIEPDETLILNPSAATFTFSQPASFTITDGDLAAAGITLSVAPASLAEGGSTVVKATLTGGVTATAGITVTLAKGGASTLSDTEHGALGVITIPAGSTEGTFTLSTNTDLLLEPAETLVIGGTANPNIPVTGTTLTVTDATGTNANKTLQLTPAVTTVAEGNKVVMTVALPANIITTQPITVTLARGAGSAATLTAGDYVLPASVTIAAGANSQTFDVEAAADAIIESAELLQITASANVFGYATSKSADITITDVSNKLITVAGPATVVEGNTVTWTFSLPAGVTSEQPVVINLAQGSATPAASAADVEGGFPASVTIPAGSPSVTLDIDIKSDDRIETVEKLELVPSAAGGFTFSKPVLIDIHDAPVTGNISMTASAATIREGASGTTITVALPGTYIAGGNIVVNISKNALSTAANTDHSALPASVTIGDGQHSATFTISAATDNILEQLESLQLEGAATGFTVDGISISLEDATSLDPANTKISLLPAGARIAEGTAGQFRLSLPAGITSSTDIAVQLAKVDATSTAADTDHGAIPVLVTIPAMAASSADFAITAATDGILEPVEVLRIGGNPPTGFSFEESMIEIADGTGLIPANRLITITIDSATLHEGNATKVKFSLPAGITTALPITITVGANAAQTATAADFSISPLPVAIGAGQHEVTVQLTAVQDMIAEVAEVLQITAAATGYTFTPAPTITIPGEPAPGLSVMLTKTADAAEPSSNGSFRIQLATGTAPADITVAYTTGGTATSTKDYTALSGTAVIKAGDAGVNVPVNVLDDKILENSETITMTLVSGSFDYLGATVPVNIATAGAISMTLADDDGNIDRSILIEKIADAAEPATPGRVRVRFANTDLTTVVPVNVTYNIGGTASAGADYQVLTGSIDIPAGQKEAIITILPVNDLILEGTETVVITLSAASAPIGSYTWPIAAQNTATVNLHDDDQIKMEVTAPVEITEGGNMTATLRSSEAFPTAIPVKITLTHNAVRSVSTATPRTGTTLTVTMPANQTEVTFQLTSDENDTNDDDGYINLAILPHSGAGQPYGVGTADKSSTAVKDNDALVISFASDSARIDEGNSGMAMLAFKVTLSRKSTRPIELQYAFADAFEGQGAGKDPQRAKPAEDFQDATRKIVIAAGEVEGVIEVPVIGDVNVEEDEFFAVKLTAAVVASSQNVPTMGTAAIAVGVIVNDDVIPDMEIRVHKGLSPNGDGKNDALVIENIEKYVRNEIAIVNRWGGTIFQTTNYHNQNNAFKGIANRGGGNGSLLPDGSYFYVLQVWDAEGKMTRFTGYIVLKSAQ</sequence>
<dbReference type="EMBL" id="CP150096">
    <property type="protein sequence ID" value="WZN48840.1"/>
    <property type="molecule type" value="Genomic_DNA"/>
</dbReference>
<dbReference type="PANTHER" id="PTHR46682:SF1">
    <property type="entry name" value="ADHESION G-PROTEIN COUPLED RECEPTOR V1"/>
    <property type="match status" value="1"/>
</dbReference>
<evidence type="ECO:0000256" key="1">
    <source>
        <dbReference type="ARBA" id="ARBA00022729"/>
    </source>
</evidence>
<dbReference type="InterPro" id="IPR038081">
    <property type="entry name" value="CalX-like_sf"/>
</dbReference>
<keyword evidence="3" id="KW-0106">Calcium</keyword>
<evidence type="ECO:0000313" key="5">
    <source>
        <dbReference type="EMBL" id="WZN48840.1"/>
    </source>
</evidence>
<dbReference type="Gene3D" id="2.60.40.2030">
    <property type="match status" value="12"/>
</dbReference>
<feature type="domain" description="Calx-beta" evidence="4">
    <location>
        <begin position="507"/>
        <end position="604"/>
    </location>
</feature>
<dbReference type="RefSeq" id="WP_341843421.1">
    <property type="nucleotide sequence ID" value="NZ_CP149792.1"/>
</dbReference>
<dbReference type="SUPFAM" id="SSF141072">
    <property type="entry name" value="CalX-like"/>
    <property type="match status" value="18"/>
</dbReference>
<dbReference type="Pfam" id="PF03160">
    <property type="entry name" value="Calx-beta"/>
    <property type="match status" value="7"/>
</dbReference>
<name>A0ABZ2Z9B3_9BACT</name>
<evidence type="ECO:0000256" key="3">
    <source>
        <dbReference type="ARBA" id="ARBA00022837"/>
    </source>
</evidence>
<gene>
    <name evidence="5" type="ORF">WJU22_11715</name>
</gene>
<dbReference type="PROSITE" id="PS00018">
    <property type="entry name" value="EF_HAND_1"/>
    <property type="match status" value="1"/>
</dbReference>
<dbReference type="SMART" id="SM00237">
    <property type="entry name" value="Calx_beta"/>
    <property type="match status" value="3"/>
</dbReference>
<proteinExistence type="predicted"/>
<dbReference type="InterPro" id="IPR018247">
    <property type="entry name" value="EF_Hand_1_Ca_BS"/>
</dbReference>
<evidence type="ECO:0000313" key="6">
    <source>
        <dbReference type="Proteomes" id="UP001449657"/>
    </source>
</evidence>
<dbReference type="Pfam" id="PF13585">
    <property type="entry name" value="CHU_C"/>
    <property type="match status" value="1"/>
</dbReference>
<evidence type="ECO:0000259" key="4">
    <source>
        <dbReference type="SMART" id="SM00237"/>
    </source>
</evidence>
<dbReference type="PANTHER" id="PTHR46682">
    <property type="entry name" value="ADHESION G-PROTEIN COUPLED RECEPTOR V1"/>
    <property type="match status" value="1"/>
</dbReference>
<keyword evidence="1" id="KW-0732">Signal</keyword>
<dbReference type="Proteomes" id="UP001449657">
    <property type="component" value="Chromosome"/>
</dbReference>
<protein>
    <submittedName>
        <fullName evidence="5">Calx-beta domain-containing protein</fullName>
    </submittedName>
</protein>
<keyword evidence="2" id="KW-0677">Repeat</keyword>
<dbReference type="InterPro" id="IPR026919">
    <property type="entry name" value="ADGRV1"/>
</dbReference>